<reference evidence="1" key="1">
    <citation type="journal article" date="2023" name="G3 (Bethesda)">
        <title>A reference genome for the long-term kleptoplast-retaining sea slug Elysia crispata morphotype clarki.</title>
        <authorList>
            <person name="Eastman K.E."/>
            <person name="Pendleton A.L."/>
            <person name="Shaikh M.A."/>
            <person name="Suttiyut T."/>
            <person name="Ogas R."/>
            <person name="Tomko P."/>
            <person name="Gavelis G."/>
            <person name="Widhalm J.R."/>
            <person name="Wisecaver J.H."/>
        </authorList>
    </citation>
    <scope>NUCLEOTIDE SEQUENCE</scope>
    <source>
        <strain evidence="1">ECLA1</strain>
    </source>
</reference>
<comment type="caution">
    <text evidence="1">The sequence shown here is derived from an EMBL/GenBank/DDBJ whole genome shotgun (WGS) entry which is preliminary data.</text>
</comment>
<evidence type="ECO:0000313" key="1">
    <source>
        <dbReference type="EMBL" id="KAK3759603.1"/>
    </source>
</evidence>
<protein>
    <submittedName>
        <fullName evidence="1">Uncharacterized protein</fullName>
    </submittedName>
</protein>
<dbReference type="EMBL" id="JAWDGP010005103">
    <property type="protein sequence ID" value="KAK3759603.1"/>
    <property type="molecule type" value="Genomic_DNA"/>
</dbReference>
<sequence>MPFATVYEKEIFYPQTLFALHIVASVIIDCGIFRTSALLINLWYQLLVVYLQTVLPLSKGQEEDYSKSVNRILSSTLQVYLYYLCYHYLRGWKFPDVLTSSSSSDLRCHRNFGFCWLGQLSV</sequence>
<evidence type="ECO:0000313" key="2">
    <source>
        <dbReference type="Proteomes" id="UP001283361"/>
    </source>
</evidence>
<accession>A0AAE0YYR9</accession>
<dbReference type="Proteomes" id="UP001283361">
    <property type="component" value="Unassembled WGS sequence"/>
</dbReference>
<keyword evidence="2" id="KW-1185">Reference proteome</keyword>
<gene>
    <name evidence="1" type="ORF">RRG08_007523</name>
</gene>
<dbReference type="AlphaFoldDB" id="A0AAE0YYR9"/>
<name>A0AAE0YYR9_9GAST</name>
<organism evidence="1 2">
    <name type="scientific">Elysia crispata</name>
    <name type="common">lettuce slug</name>
    <dbReference type="NCBI Taxonomy" id="231223"/>
    <lineage>
        <taxon>Eukaryota</taxon>
        <taxon>Metazoa</taxon>
        <taxon>Spiralia</taxon>
        <taxon>Lophotrochozoa</taxon>
        <taxon>Mollusca</taxon>
        <taxon>Gastropoda</taxon>
        <taxon>Heterobranchia</taxon>
        <taxon>Euthyneura</taxon>
        <taxon>Panpulmonata</taxon>
        <taxon>Sacoglossa</taxon>
        <taxon>Placobranchoidea</taxon>
        <taxon>Plakobranchidae</taxon>
        <taxon>Elysia</taxon>
    </lineage>
</organism>
<proteinExistence type="predicted"/>